<dbReference type="Pfam" id="PF02685">
    <property type="entry name" value="Glucokinase"/>
    <property type="match status" value="1"/>
</dbReference>
<dbReference type="Gene3D" id="3.40.367.20">
    <property type="match status" value="1"/>
</dbReference>
<protein>
    <submittedName>
        <fullName evidence="4">Glucokinase</fullName>
    </submittedName>
</protein>
<dbReference type="InterPro" id="IPR043129">
    <property type="entry name" value="ATPase_NBD"/>
</dbReference>
<dbReference type="SUPFAM" id="SSF53067">
    <property type="entry name" value="Actin-like ATPase domain"/>
    <property type="match status" value="1"/>
</dbReference>
<evidence type="ECO:0000313" key="4">
    <source>
        <dbReference type="EMBL" id="VFK56898.1"/>
    </source>
</evidence>
<keyword evidence="2 4" id="KW-0418">Kinase</keyword>
<reference evidence="4" key="1">
    <citation type="submission" date="2019-02" db="EMBL/GenBank/DDBJ databases">
        <authorList>
            <person name="Gruber-Vodicka R. H."/>
            <person name="Seah K. B. B."/>
        </authorList>
    </citation>
    <scope>NUCLEOTIDE SEQUENCE</scope>
    <source>
        <strain evidence="4">BECK_BY1</strain>
    </source>
</reference>
<dbReference type="AlphaFoldDB" id="A0A450ZT01"/>
<dbReference type="InterPro" id="IPR003836">
    <property type="entry name" value="Glucokinase"/>
</dbReference>
<name>A0A450ZT01_9GAMM</name>
<dbReference type="PANTHER" id="PTHR47450:SF1">
    <property type="entry name" value="GLUCOKINASE"/>
    <property type="match status" value="1"/>
</dbReference>
<dbReference type="GO" id="GO:0005524">
    <property type="term" value="F:ATP binding"/>
    <property type="evidence" value="ECO:0007669"/>
    <property type="project" value="InterPro"/>
</dbReference>
<gene>
    <name evidence="4" type="ORF">BECKTUN1418D_GA0071000_105510</name>
</gene>
<organism evidence="4">
    <name type="scientific">Candidatus Kentrum sp. TUN</name>
    <dbReference type="NCBI Taxonomy" id="2126343"/>
    <lineage>
        <taxon>Bacteria</taxon>
        <taxon>Pseudomonadati</taxon>
        <taxon>Pseudomonadota</taxon>
        <taxon>Gammaproteobacteria</taxon>
        <taxon>Candidatus Kentrum</taxon>
    </lineage>
</organism>
<dbReference type="CDD" id="cd24008">
    <property type="entry name" value="ASKHA_NBD_GLK"/>
    <property type="match status" value="1"/>
</dbReference>
<dbReference type="EMBL" id="CAADFX010000055">
    <property type="protein sequence ID" value="VFK56898.1"/>
    <property type="molecule type" value="Genomic_DNA"/>
</dbReference>
<comment type="similarity">
    <text evidence="3">Belongs to the bacterial glucokinase family.</text>
</comment>
<dbReference type="GO" id="GO:0006096">
    <property type="term" value="P:glycolytic process"/>
    <property type="evidence" value="ECO:0007669"/>
    <property type="project" value="InterPro"/>
</dbReference>
<evidence type="ECO:0000256" key="2">
    <source>
        <dbReference type="ARBA" id="ARBA00022777"/>
    </source>
</evidence>
<proteinExistence type="inferred from homology"/>
<dbReference type="GO" id="GO:0005536">
    <property type="term" value="F:D-glucose binding"/>
    <property type="evidence" value="ECO:0007669"/>
    <property type="project" value="InterPro"/>
</dbReference>
<sequence length="352" mass="38040">MNTVIGLDIGGTNSRAAIAHVENDNLTPHPDFPGFISEKAMSKKELQGFIHSLMDNLGSADQPVGVAIALAGPVTHHREVSMTNWQEPKNITLDEFIDWGFPVNRTVMVNDMEAGCHGLVKCLREDKTASVYFEQLKGHHASSREIPGGNCVFIAPGTGLGAAGIVEIKNALEEVSIHPIAVELQNTPMPLLQETHRTVSAWLQQEQHIAHPSWEDFVSGRGLVNAYRALRSGISTNEPDITSGVADPAAAVAKAGVMGDDTAKQALSVFYTCAGYFCQLMALGFQAFGGVFIGGTSTIKNRDFIKNSTLVDAFLDNPVQKSLLTRFPIYLINESDLNLEGTLRLGLDASKR</sequence>
<dbReference type="PANTHER" id="PTHR47450">
    <property type="entry name" value="GLUCOKINASE"/>
    <property type="match status" value="1"/>
</dbReference>
<dbReference type="Gene3D" id="3.30.420.40">
    <property type="match status" value="1"/>
</dbReference>
<accession>A0A450ZT01</accession>
<evidence type="ECO:0000256" key="3">
    <source>
        <dbReference type="RuleBase" id="RU004046"/>
    </source>
</evidence>
<keyword evidence="1" id="KW-0808">Transferase</keyword>
<evidence type="ECO:0000256" key="1">
    <source>
        <dbReference type="ARBA" id="ARBA00022679"/>
    </source>
</evidence>
<dbReference type="GO" id="GO:0004340">
    <property type="term" value="F:glucokinase activity"/>
    <property type="evidence" value="ECO:0007669"/>
    <property type="project" value="InterPro"/>
</dbReference>